<keyword evidence="3" id="KW-1185">Reference proteome</keyword>
<dbReference type="Proteomes" id="UP000269945">
    <property type="component" value="Unassembled WGS sequence"/>
</dbReference>
<proteinExistence type="predicted"/>
<protein>
    <submittedName>
        <fullName evidence="2">Uncharacterized protein</fullName>
    </submittedName>
</protein>
<feature type="non-terminal residue" evidence="2">
    <location>
        <position position="94"/>
    </location>
</feature>
<evidence type="ECO:0000313" key="3">
    <source>
        <dbReference type="Proteomes" id="UP000269945"/>
    </source>
</evidence>
<organism evidence="2 3">
    <name type="scientific">Gulo gulo</name>
    <name type="common">Wolverine</name>
    <name type="synonym">Gluton</name>
    <dbReference type="NCBI Taxonomy" id="48420"/>
    <lineage>
        <taxon>Eukaryota</taxon>
        <taxon>Metazoa</taxon>
        <taxon>Chordata</taxon>
        <taxon>Craniata</taxon>
        <taxon>Vertebrata</taxon>
        <taxon>Euteleostomi</taxon>
        <taxon>Mammalia</taxon>
        <taxon>Eutheria</taxon>
        <taxon>Laurasiatheria</taxon>
        <taxon>Carnivora</taxon>
        <taxon>Caniformia</taxon>
        <taxon>Musteloidea</taxon>
        <taxon>Mustelidae</taxon>
        <taxon>Guloninae</taxon>
        <taxon>Gulo</taxon>
    </lineage>
</organism>
<gene>
    <name evidence="2" type="ORF">BN2614_LOCUS2</name>
</gene>
<evidence type="ECO:0000256" key="1">
    <source>
        <dbReference type="SAM" id="MobiDB-lite"/>
    </source>
</evidence>
<evidence type="ECO:0000313" key="2">
    <source>
        <dbReference type="EMBL" id="VCX39049.1"/>
    </source>
</evidence>
<comment type="caution">
    <text evidence="2">The sequence shown here is derived from an EMBL/GenBank/DDBJ whole genome shotgun (WGS) entry which is preliminary data.</text>
</comment>
<reference evidence="2 3" key="1">
    <citation type="submission" date="2018-10" db="EMBL/GenBank/DDBJ databases">
        <authorList>
            <person name="Ekblom R."/>
            <person name="Jareborg N."/>
        </authorList>
    </citation>
    <scope>NUCLEOTIDE SEQUENCE [LARGE SCALE GENOMIC DNA]</scope>
    <source>
        <tissue evidence="2">Muscle</tissue>
    </source>
</reference>
<dbReference type="AlphaFoldDB" id="A0A9X9M832"/>
<name>A0A9X9M832_GULGU</name>
<sequence length="94" mass="10003">MWGTEQAIACTTARGTCHRDRAEPPLASCRVIPACPTRGPLSACPHHTAPSCQLCHQPSRRYGGFPRGPIRHGGGPSPGEDLAILPVPREALFP</sequence>
<dbReference type="EMBL" id="CYRY02044219">
    <property type="protein sequence ID" value="VCX39049.1"/>
    <property type="molecule type" value="Genomic_DNA"/>
</dbReference>
<accession>A0A9X9M832</accession>
<feature type="region of interest" description="Disordered" evidence="1">
    <location>
        <begin position="65"/>
        <end position="94"/>
    </location>
</feature>